<name>A0A914XL96_9BILA</name>
<keyword evidence="1" id="KW-1133">Transmembrane helix</keyword>
<reference evidence="3" key="1">
    <citation type="submission" date="2022-11" db="UniProtKB">
        <authorList>
            <consortium name="WormBaseParasite"/>
        </authorList>
    </citation>
    <scope>IDENTIFICATION</scope>
</reference>
<sequence length="112" mass="12245">MVIFILRLVNSGDEAHDRALIYIFIFVLLATIPLAAVGLIVDVQWYSYVHAKNGAQCICCCDPWPEGTTTEGQRGAVSGGFSTNGATHSNGHDHRVIEAPAEEIPIQQFSRF</sequence>
<proteinExistence type="predicted"/>
<keyword evidence="1" id="KW-0472">Membrane</keyword>
<keyword evidence="2" id="KW-1185">Reference proteome</keyword>
<keyword evidence="1" id="KW-0812">Transmembrane</keyword>
<evidence type="ECO:0000313" key="2">
    <source>
        <dbReference type="Proteomes" id="UP000887566"/>
    </source>
</evidence>
<dbReference type="WBParaSite" id="PSAMB.scaffold8642size5986.g31675.t1">
    <property type="protein sequence ID" value="PSAMB.scaffold8642size5986.g31675.t1"/>
    <property type="gene ID" value="PSAMB.scaffold8642size5986.g31675"/>
</dbReference>
<accession>A0A914XL96</accession>
<protein>
    <submittedName>
        <fullName evidence="3">Uncharacterized protein</fullName>
    </submittedName>
</protein>
<evidence type="ECO:0000313" key="3">
    <source>
        <dbReference type="WBParaSite" id="PSAMB.scaffold8642size5986.g31675.t1"/>
    </source>
</evidence>
<dbReference type="AlphaFoldDB" id="A0A914XL96"/>
<feature type="transmembrane region" description="Helical" evidence="1">
    <location>
        <begin position="20"/>
        <end position="41"/>
    </location>
</feature>
<dbReference type="Proteomes" id="UP000887566">
    <property type="component" value="Unplaced"/>
</dbReference>
<organism evidence="2 3">
    <name type="scientific">Plectus sambesii</name>
    <dbReference type="NCBI Taxonomy" id="2011161"/>
    <lineage>
        <taxon>Eukaryota</taxon>
        <taxon>Metazoa</taxon>
        <taxon>Ecdysozoa</taxon>
        <taxon>Nematoda</taxon>
        <taxon>Chromadorea</taxon>
        <taxon>Plectida</taxon>
        <taxon>Plectina</taxon>
        <taxon>Plectoidea</taxon>
        <taxon>Plectidae</taxon>
        <taxon>Plectus</taxon>
    </lineage>
</organism>
<evidence type="ECO:0000256" key="1">
    <source>
        <dbReference type="SAM" id="Phobius"/>
    </source>
</evidence>